<dbReference type="InterPro" id="IPR000700">
    <property type="entry name" value="PAS-assoc_C"/>
</dbReference>
<dbReference type="RefSeq" id="WP_117580625.1">
    <property type="nucleotide sequence ID" value="NZ_QUSL01000004.1"/>
</dbReference>
<name>A0A3E3EHK1_9FIRM</name>
<dbReference type="Proteomes" id="UP000261032">
    <property type="component" value="Unassembled WGS sequence"/>
</dbReference>
<dbReference type="InterPro" id="IPR001610">
    <property type="entry name" value="PAC"/>
</dbReference>
<dbReference type="SMART" id="SM00267">
    <property type="entry name" value="GGDEF"/>
    <property type="match status" value="2"/>
</dbReference>
<dbReference type="InterPro" id="IPR001633">
    <property type="entry name" value="EAL_dom"/>
</dbReference>
<evidence type="ECO:0000313" key="5">
    <source>
        <dbReference type="EMBL" id="RGD86691.1"/>
    </source>
</evidence>
<dbReference type="InterPro" id="IPR035965">
    <property type="entry name" value="PAS-like_dom_sf"/>
</dbReference>
<dbReference type="InterPro" id="IPR013655">
    <property type="entry name" value="PAS_fold_3"/>
</dbReference>
<dbReference type="SMART" id="SM00052">
    <property type="entry name" value="EAL"/>
    <property type="match status" value="1"/>
</dbReference>
<evidence type="ECO:0000259" key="2">
    <source>
        <dbReference type="PROSITE" id="PS50113"/>
    </source>
</evidence>
<dbReference type="Pfam" id="PF08447">
    <property type="entry name" value="PAS_3"/>
    <property type="match status" value="3"/>
</dbReference>
<feature type="domain" description="PAS" evidence="1">
    <location>
        <begin position="983"/>
        <end position="1023"/>
    </location>
</feature>
<dbReference type="EMBL" id="QUSL01000004">
    <property type="protein sequence ID" value="RGD86691.1"/>
    <property type="molecule type" value="Genomic_DNA"/>
</dbReference>
<dbReference type="InterPro" id="IPR035919">
    <property type="entry name" value="EAL_sf"/>
</dbReference>
<evidence type="ECO:0000313" key="6">
    <source>
        <dbReference type="Proteomes" id="UP000261032"/>
    </source>
</evidence>
<dbReference type="InterPro" id="IPR000014">
    <property type="entry name" value="PAS"/>
</dbReference>
<dbReference type="PROSITE" id="PS50113">
    <property type="entry name" value="PAC"/>
    <property type="match status" value="1"/>
</dbReference>
<feature type="domain" description="EAL" evidence="3">
    <location>
        <begin position="383"/>
        <end position="638"/>
    </location>
</feature>
<dbReference type="SUPFAM" id="SSF55785">
    <property type="entry name" value="PYP-like sensor domain (PAS domain)"/>
    <property type="match status" value="4"/>
</dbReference>
<dbReference type="CDD" id="cd01949">
    <property type="entry name" value="GGDEF"/>
    <property type="match status" value="1"/>
</dbReference>
<feature type="domain" description="PAC" evidence="2">
    <location>
        <begin position="896"/>
        <end position="947"/>
    </location>
</feature>
<protein>
    <submittedName>
        <fullName evidence="5">EAL domain-containing protein</fullName>
    </submittedName>
</protein>
<dbReference type="NCBIfam" id="TIGR00254">
    <property type="entry name" value="GGDEF"/>
    <property type="match status" value="2"/>
</dbReference>
<comment type="caution">
    <text evidence="5">The sequence shown here is derived from an EMBL/GenBank/DDBJ whole genome shotgun (WGS) entry which is preliminary data.</text>
</comment>
<dbReference type="Gene3D" id="3.20.20.450">
    <property type="entry name" value="EAL domain"/>
    <property type="match status" value="1"/>
</dbReference>
<dbReference type="PANTHER" id="PTHR44757">
    <property type="entry name" value="DIGUANYLATE CYCLASE DGCP"/>
    <property type="match status" value="1"/>
</dbReference>
<evidence type="ECO:0000259" key="3">
    <source>
        <dbReference type="PROSITE" id="PS50883"/>
    </source>
</evidence>
<dbReference type="NCBIfam" id="TIGR00229">
    <property type="entry name" value="sensory_box"/>
    <property type="match status" value="1"/>
</dbReference>
<dbReference type="Pfam" id="PF00990">
    <property type="entry name" value="GGDEF"/>
    <property type="match status" value="2"/>
</dbReference>
<dbReference type="SMART" id="SM00086">
    <property type="entry name" value="PAC"/>
    <property type="match status" value="5"/>
</dbReference>
<dbReference type="CDD" id="cd00130">
    <property type="entry name" value="PAS"/>
    <property type="match status" value="1"/>
</dbReference>
<dbReference type="Pfam" id="PF00563">
    <property type="entry name" value="EAL"/>
    <property type="match status" value="1"/>
</dbReference>
<dbReference type="InterPro" id="IPR052155">
    <property type="entry name" value="Biofilm_reg_signaling"/>
</dbReference>
<dbReference type="InterPro" id="IPR029787">
    <property type="entry name" value="Nucleotide_cyclase"/>
</dbReference>
<proteinExistence type="predicted"/>
<dbReference type="Gene3D" id="3.30.450.20">
    <property type="entry name" value="PAS domain"/>
    <property type="match status" value="4"/>
</dbReference>
<gene>
    <name evidence="5" type="ORF">DXB93_04045</name>
</gene>
<dbReference type="CDD" id="cd01948">
    <property type="entry name" value="EAL"/>
    <property type="match status" value="1"/>
</dbReference>
<accession>A0A3E3EHK1</accession>
<dbReference type="SUPFAM" id="SSF55073">
    <property type="entry name" value="Nucleotide cyclase"/>
    <property type="match status" value="2"/>
</dbReference>
<dbReference type="PROSITE" id="PS50887">
    <property type="entry name" value="GGDEF"/>
    <property type="match status" value="2"/>
</dbReference>
<feature type="domain" description="GGDEF" evidence="4">
    <location>
        <begin position="247"/>
        <end position="374"/>
    </location>
</feature>
<organism evidence="5 6">
    <name type="scientific">Thomasclavelia ramosa</name>
    <dbReference type="NCBI Taxonomy" id="1547"/>
    <lineage>
        <taxon>Bacteria</taxon>
        <taxon>Bacillati</taxon>
        <taxon>Bacillota</taxon>
        <taxon>Erysipelotrichia</taxon>
        <taxon>Erysipelotrichales</taxon>
        <taxon>Coprobacillaceae</taxon>
        <taxon>Thomasclavelia</taxon>
    </lineage>
</organism>
<dbReference type="PROSITE" id="PS50883">
    <property type="entry name" value="EAL"/>
    <property type="match status" value="1"/>
</dbReference>
<evidence type="ECO:0000259" key="1">
    <source>
        <dbReference type="PROSITE" id="PS50112"/>
    </source>
</evidence>
<feature type="domain" description="GGDEF" evidence="4">
    <location>
        <begin position="1626"/>
        <end position="1758"/>
    </location>
</feature>
<dbReference type="InterPro" id="IPR000160">
    <property type="entry name" value="GGDEF_dom"/>
</dbReference>
<sequence length="1765" mass="204786">MVSLSAKAVCIIDCHNKLVYMNDFYQNLFNEEKIGYKTKLGEAVINEINKVSYHTIQKTDFKVIKEDFIINDQASYIYTLERVNINSVSPVLESALYDELVEINLTRDTYNILFYRKDKYIIPALSGSFSKRIREIAQKIIHPHDQNDFLQLFNKMKNNHGDFKPVMGRFRRLLNNGEYSWINGILIAISKGQFSDTVYMCLFQDGGLTPINVESTNYKEYDQTTGLLNEHSFLKAARFLLEEGGNDNYCLIAIDIEHFKLFNDWYGRQMGNKILGQIGLELQKIQNEFKTVAGYFGGDDFVVIMPNERPLIDKLLTDLIAHIKVVTVNPGFFPKFGIYIVIDGEYVAAMYDRALIALSSIKENYTKQIAYYDSNIRQDFEYSQSILMDTQQALYNHEFMVYFQPKCNMLNGKIVGVEALVRWNHPTKGIISPGDFVFILEKNGFIVNLDLFVWQETCRLLSNWLDQGNQGVPVSVNVSRTDIYAIDVVKTFKELVAEYKLPVNLIEIEITESSYASDYEIISKVVDDFRLAGFTVLMDDFGSGYSSLNMLKDVNVDILKIDMKFLELREDSIGRGIGILEAIVKMAKLMGLRVIAEGVETKQQIDLLNELGCIYGQGYYFYPPLSVQEFEAIISNSDFVDYRGIMLKQVDQVRLQDIFINDISSEAMLNNILGGIAFYQVSEDKISIIKVNDIFYHITKINPADFENIRDRIIEFVHPDDQNEFISLFDQAYQNPISGSEATIRYYSLKGKVSWISLRVFFLRKQDKSLIFYGAMNDVTKNNLQEQELKASKQTINQLLGFPEDTAVEDYLNYQDSQTAVSMFSKVVPAGILGCYRTKELPIYFINREMLSLLNLTTMEEFNLFCKRQIINIIHPEDHQTVYAAIGLEEDEGFEYTVRYRIMKKDQTWLWVQEKGRIVKAKDGLLAYICAIVDINETMSSKIELEKINQQLIKQKQQLSFLNECTLGGYFHCKNNSQLEFYYLSESFLNIVGFSQVEIITSYNNQLVQLIHPDDRHKITDKLTGKSTSINLMYRINSSTGYMWLTNQLELVAHQGNLIWRGIVINITERVELKNHLEAVVNNSPGDIFMMTPNHIEFFSSNLSTSLGYCKEEYCQLTKRSYDLIDKRDIDYVNEAFEAAYREKRPLDVIYRVQHKNGSIAYIQMIASYYEDKAGRPYFYGDFINITEVVNARKNNQLVIDNTMTVVFLIRLRDAPPNFENPEINMISIGILEKYGYTKQSCIEAMKKGGNCGLINKNDYAAIKDDYIKAVDNKEDYNAIYRFELEQTTLWMDSKTKYLNTENGYRTYLCVLNDVTSMKQKEEEIWLSSQILDCVIKMANLNIWQYDYQTKQLILMNLERDSFIYQILDLPRNEDIIIDNYLNKINNIEVMNEQTKEKIREQLIAQTVQNKFSYELPLTLNSKIIWIKVVGETIYDYGDRPLKLVGYFKDVTLEKSSFQKYLENAKTLEALQEKSFYELSINLSQNRIINTNIQEDDLSFINSSYSSYINSITEKIIQKEYQDKVKEVLGLEAILTRYQQGTTTNSVVYKRYVDGEYYWMEATYHILDLQENKDIFCYLYVIDIDKQKRQELALKNKAEHDGLTGLYNRSKAINEINQILLSNEMTCGALLMLDMNDFKEINDNYGHAIGDKIITKTAKRLKEMFRNDDILCRLGGDEFMILCRNIDEISIRMKLEDVTRQMKIPYLIEEYQIMAPLSIGFVMIPLYGTTFNNLYKKADIALYKAKQDGLASYRMYHDDMNKKAL</sequence>
<evidence type="ECO:0000259" key="4">
    <source>
        <dbReference type="PROSITE" id="PS50887"/>
    </source>
</evidence>
<dbReference type="PROSITE" id="PS50112">
    <property type="entry name" value="PAS"/>
    <property type="match status" value="1"/>
</dbReference>
<dbReference type="SUPFAM" id="SSF141868">
    <property type="entry name" value="EAL domain-like"/>
    <property type="match status" value="1"/>
</dbReference>
<dbReference type="InterPro" id="IPR043128">
    <property type="entry name" value="Rev_trsase/Diguanyl_cyclase"/>
</dbReference>
<dbReference type="Gene3D" id="3.30.70.270">
    <property type="match status" value="2"/>
</dbReference>
<reference evidence="5 6" key="1">
    <citation type="submission" date="2018-08" db="EMBL/GenBank/DDBJ databases">
        <title>A genome reference for cultivated species of the human gut microbiota.</title>
        <authorList>
            <person name="Zou Y."/>
            <person name="Xue W."/>
            <person name="Luo G."/>
        </authorList>
    </citation>
    <scope>NUCLEOTIDE SEQUENCE [LARGE SCALE GENOMIC DNA]</scope>
    <source>
        <strain evidence="5 6">OM06-4</strain>
    </source>
</reference>
<dbReference type="PANTHER" id="PTHR44757:SF2">
    <property type="entry name" value="BIOFILM ARCHITECTURE MAINTENANCE PROTEIN MBAA"/>
    <property type="match status" value="1"/>
</dbReference>